<dbReference type="Proteomes" id="UP000466442">
    <property type="component" value="Unassembled WGS sequence"/>
</dbReference>
<sequence length="447" mass="50824">MMKLYQYLLAVVWCFLLVAAKRRTGERQLSSLGIGYSQQDPSDPIYWQVLQLAIENVDETWSPAPNFYYSPIETILEAESSVIQGEALSSVVTSVVLREEPPLDKICTPGFMEWEEGEDRCTCDEERNPEKPEQLSYYCSDRPKGISLYTWIYGMGKLGREIRQHRASYGERRQQSPALALSGRSTLIFNQEGRPSCRLHVPPPTKESTILKAVFSPNPGSYKWTPEQGTYFAVRVKMGENQENENQMQLGDDNGLVGSPRRLENDTERRDSGFPGVENGVSSPSVALNSQLEVNNDPVLNRILDMMARIEWRLDGLSKRLDFTEEKFSKQGRVEAEKLEEDLNRQCTDRSNKMQSEFNKSLEDQNRKMNILFFFCVIALSSVVSGDKRVRPPEAKMCTPGFMKWEDPWIGTCTCYAARNPEKPDHIPLVCVGPAISMDANGNQHYD</sequence>
<keyword evidence="4" id="KW-1185">Reference proteome</keyword>
<proteinExistence type="predicted"/>
<accession>A0A8S9Y1V3</accession>
<feature type="signal peptide" evidence="2">
    <location>
        <begin position="1"/>
        <end position="20"/>
    </location>
</feature>
<evidence type="ECO:0000313" key="4">
    <source>
        <dbReference type="Proteomes" id="UP000466442"/>
    </source>
</evidence>
<organism evidence="3 4">
    <name type="scientific">Apolygus lucorum</name>
    <name type="common">Small green plant bug</name>
    <name type="synonym">Lygocoris lucorum</name>
    <dbReference type="NCBI Taxonomy" id="248454"/>
    <lineage>
        <taxon>Eukaryota</taxon>
        <taxon>Metazoa</taxon>
        <taxon>Ecdysozoa</taxon>
        <taxon>Arthropoda</taxon>
        <taxon>Hexapoda</taxon>
        <taxon>Insecta</taxon>
        <taxon>Pterygota</taxon>
        <taxon>Neoptera</taxon>
        <taxon>Paraneoptera</taxon>
        <taxon>Hemiptera</taxon>
        <taxon>Heteroptera</taxon>
        <taxon>Panheteroptera</taxon>
        <taxon>Cimicomorpha</taxon>
        <taxon>Miridae</taxon>
        <taxon>Mirini</taxon>
        <taxon>Apolygus</taxon>
    </lineage>
</organism>
<dbReference type="AlphaFoldDB" id="A0A8S9Y1V3"/>
<protein>
    <submittedName>
        <fullName evidence="3">Uncharacterized protein</fullName>
    </submittedName>
</protein>
<dbReference type="EMBL" id="WIXP02000002">
    <property type="protein sequence ID" value="KAF6214541.1"/>
    <property type="molecule type" value="Genomic_DNA"/>
</dbReference>
<comment type="caution">
    <text evidence="3">The sequence shown here is derived from an EMBL/GenBank/DDBJ whole genome shotgun (WGS) entry which is preliminary data.</text>
</comment>
<evidence type="ECO:0000313" key="3">
    <source>
        <dbReference type="EMBL" id="KAF6214541.1"/>
    </source>
</evidence>
<feature type="region of interest" description="Disordered" evidence="1">
    <location>
        <begin position="246"/>
        <end position="282"/>
    </location>
</feature>
<keyword evidence="2" id="KW-0732">Signal</keyword>
<name>A0A8S9Y1V3_APOLU</name>
<evidence type="ECO:0000256" key="1">
    <source>
        <dbReference type="SAM" id="MobiDB-lite"/>
    </source>
</evidence>
<evidence type="ECO:0000256" key="2">
    <source>
        <dbReference type="SAM" id="SignalP"/>
    </source>
</evidence>
<feature type="compositionally biased region" description="Basic and acidic residues" evidence="1">
    <location>
        <begin position="261"/>
        <end position="272"/>
    </location>
</feature>
<gene>
    <name evidence="3" type="ORF">GE061_009284</name>
</gene>
<reference evidence="3" key="1">
    <citation type="journal article" date="2021" name="Mol. Ecol. Resour.">
        <title>Apolygus lucorum genome provides insights into omnivorousness and mesophyll feeding.</title>
        <authorList>
            <person name="Liu Y."/>
            <person name="Liu H."/>
            <person name="Wang H."/>
            <person name="Huang T."/>
            <person name="Liu B."/>
            <person name="Yang B."/>
            <person name="Yin L."/>
            <person name="Li B."/>
            <person name="Zhang Y."/>
            <person name="Zhang S."/>
            <person name="Jiang F."/>
            <person name="Zhang X."/>
            <person name="Ren Y."/>
            <person name="Wang B."/>
            <person name="Wang S."/>
            <person name="Lu Y."/>
            <person name="Wu K."/>
            <person name="Fan W."/>
            <person name="Wang G."/>
        </authorList>
    </citation>
    <scope>NUCLEOTIDE SEQUENCE</scope>
    <source>
        <strain evidence="3">12Hb</strain>
    </source>
</reference>
<feature type="chain" id="PRO_5035894741" evidence="2">
    <location>
        <begin position="21"/>
        <end position="447"/>
    </location>
</feature>